<evidence type="ECO:0000256" key="4">
    <source>
        <dbReference type="ARBA" id="ARBA00023136"/>
    </source>
</evidence>
<evidence type="ECO:0008006" key="9">
    <source>
        <dbReference type="Google" id="ProtNLM"/>
    </source>
</evidence>
<organism evidence="7 8">
    <name type="scientific">Pythium oligandrum</name>
    <name type="common">Mycoparasitic fungus</name>
    <dbReference type="NCBI Taxonomy" id="41045"/>
    <lineage>
        <taxon>Eukaryota</taxon>
        <taxon>Sar</taxon>
        <taxon>Stramenopiles</taxon>
        <taxon>Oomycota</taxon>
        <taxon>Peronosporomycetes</taxon>
        <taxon>Pythiales</taxon>
        <taxon>Pythiaceae</taxon>
        <taxon>Pythium</taxon>
    </lineage>
</organism>
<dbReference type="PANTHER" id="PTHR38894">
    <property type="entry name" value="TRANSMEMBRANE PROTEIN"/>
    <property type="match status" value="1"/>
</dbReference>
<evidence type="ECO:0000256" key="1">
    <source>
        <dbReference type="ARBA" id="ARBA00004141"/>
    </source>
</evidence>
<comment type="caution">
    <text evidence="7">The sequence shown here is derived from an EMBL/GenBank/DDBJ whole genome shotgun (WGS) entry which is preliminary data.</text>
</comment>
<evidence type="ECO:0000313" key="8">
    <source>
        <dbReference type="Proteomes" id="UP000794436"/>
    </source>
</evidence>
<evidence type="ECO:0000313" key="7">
    <source>
        <dbReference type="EMBL" id="TMW60346.1"/>
    </source>
</evidence>
<dbReference type="OrthoDB" id="167746at2759"/>
<keyword evidence="3 6" id="KW-1133">Transmembrane helix</keyword>
<dbReference type="EMBL" id="SPLM01000108">
    <property type="protein sequence ID" value="TMW60346.1"/>
    <property type="molecule type" value="Genomic_DNA"/>
</dbReference>
<accession>A0A8K1FFA4</accession>
<dbReference type="InterPro" id="IPR013714">
    <property type="entry name" value="Golgi_TVP15"/>
</dbReference>
<evidence type="ECO:0000256" key="5">
    <source>
        <dbReference type="SAM" id="MobiDB-lite"/>
    </source>
</evidence>
<feature type="transmembrane region" description="Helical" evidence="6">
    <location>
        <begin position="82"/>
        <end position="102"/>
    </location>
</feature>
<dbReference type="GO" id="GO:0016020">
    <property type="term" value="C:membrane"/>
    <property type="evidence" value="ECO:0007669"/>
    <property type="project" value="UniProtKB-SubCell"/>
</dbReference>
<feature type="compositionally biased region" description="Polar residues" evidence="5">
    <location>
        <begin position="161"/>
        <end position="174"/>
    </location>
</feature>
<proteinExistence type="predicted"/>
<dbReference type="Pfam" id="PF08507">
    <property type="entry name" value="COPI_assoc"/>
    <property type="match status" value="1"/>
</dbReference>
<name>A0A8K1FFA4_PYTOL</name>
<feature type="region of interest" description="Disordered" evidence="5">
    <location>
        <begin position="156"/>
        <end position="188"/>
    </location>
</feature>
<sequence length="188" mass="20613">MGAHVLDTARENLTTMAKYVRILNIVCVSVQVIAGVVSLFKIFHVNLAETLISVYVMLLAMLVLCYEFRFQMADTFIRTNFGFIYSFQGRSAYLLFIGLLDLGMANGFFGIAAGATACLTAVTVLATGYCAPEQFDQDKELPIIHEGERGHSRIISYGSDKATSPSVKSPPGSNTKDKKKTKEPKEVV</sequence>
<feature type="transmembrane region" description="Helical" evidence="6">
    <location>
        <begin position="108"/>
        <end position="131"/>
    </location>
</feature>
<dbReference type="PANTHER" id="PTHR38894:SF1">
    <property type="entry name" value="TRANSMEMBRANE PROTEIN"/>
    <property type="match status" value="1"/>
</dbReference>
<gene>
    <name evidence="7" type="ORF">Poli38472_000388</name>
</gene>
<evidence type="ECO:0000256" key="6">
    <source>
        <dbReference type="SAM" id="Phobius"/>
    </source>
</evidence>
<evidence type="ECO:0000256" key="3">
    <source>
        <dbReference type="ARBA" id="ARBA00022989"/>
    </source>
</evidence>
<feature type="transmembrane region" description="Helical" evidence="6">
    <location>
        <begin position="52"/>
        <end position="70"/>
    </location>
</feature>
<keyword evidence="8" id="KW-1185">Reference proteome</keyword>
<comment type="subcellular location">
    <subcellularLocation>
        <location evidence="1">Membrane</location>
        <topology evidence="1">Multi-pass membrane protein</topology>
    </subcellularLocation>
</comment>
<reference evidence="7" key="1">
    <citation type="submission" date="2019-03" db="EMBL/GenBank/DDBJ databases">
        <title>Long read genome sequence of the mycoparasitic Pythium oligandrum ATCC 38472 isolated from sugarbeet rhizosphere.</title>
        <authorList>
            <person name="Gaulin E."/>
        </authorList>
    </citation>
    <scope>NUCLEOTIDE SEQUENCE</scope>
    <source>
        <strain evidence="7">ATCC 38472_TT</strain>
    </source>
</reference>
<feature type="transmembrane region" description="Helical" evidence="6">
    <location>
        <begin position="20"/>
        <end position="40"/>
    </location>
</feature>
<evidence type="ECO:0000256" key="2">
    <source>
        <dbReference type="ARBA" id="ARBA00022692"/>
    </source>
</evidence>
<keyword evidence="2 6" id="KW-0812">Transmembrane</keyword>
<keyword evidence="4 6" id="KW-0472">Membrane</keyword>
<dbReference type="AlphaFoldDB" id="A0A8K1FFA4"/>
<dbReference type="Proteomes" id="UP000794436">
    <property type="component" value="Unassembled WGS sequence"/>
</dbReference>
<protein>
    <recommendedName>
        <fullName evidence="9">COPI associated protein</fullName>
    </recommendedName>
</protein>